<name>A0A5M3MMM4_CONPW</name>
<dbReference type="RefSeq" id="XP_007770328.1">
    <property type="nucleotide sequence ID" value="XM_007772138.1"/>
</dbReference>
<dbReference type="GeneID" id="19203431"/>
<reference evidence="2" key="1">
    <citation type="journal article" date="2012" name="Science">
        <title>The Paleozoic origin of enzymatic lignin decomposition reconstructed from 31 fungal genomes.</title>
        <authorList>
            <person name="Floudas D."/>
            <person name="Binder M."/>
            <person name="Riley R."/>
            <person name="Barry K."/>
            <person name="Blanchette R.A."/>
            <person name="Henrissat B."/>
            <person name="Martinez A.T."/>
            <person name="Otillar R."/>
            <person name="Spatafora J.W."/>
            <person name="Yadav J.S."/>
            <person name="Aerts A."/>
            <person name="Benoit I."/>
            <person name="Boyd A."/>
            <person name="Carlson A."/>
            <person name="Copeland A."/>
            <person name="Coutinho P.M."/>
            <person name="de Vries R.P."/>
            <person name="Ferreira P."/>
            <person name="Findley K."/>
            <person name="Foster B."/>
            <person name="Gaskell J."/>
            <person name="Glotzer D."/>
            <person name="Gorecki P."/>
            <person name="Heitman J."/>
            <person name="Hesse C."/>
            <person name="Hori C."/>
            <person name="Igarashi K."/>
            <person name="Jurgens J.A."/>
            <person name="Kallen N."/>
            <person name="Kersten P."/>
            <person name="Kohler A."/>
            <person name="Kuees U."/>
            <person name="Kumar T.K.A."/>
            <person name="Kuo A."/>
            <person name="LaButti K."/>
            <person name="Larrondo L.F."/>
            <person name="Lindquist E."/>
            <person name="Ling A."/>
            <person name="Lombard V."/>
            <person name="Lucas S."/>
            <person name="Lundell T."/>
            <person name="Martin R."/>
            <person name="McLaughlin D.J."/>
            <person name="Morgenstern I."/>
            <person name="Morin E."/>
            <person name="Murat C."/>
            <person name="Nagy L.G."/>
            <person name="Nolan M."/>
            <person name="Ohm R.A."/>
            <person name="Patyshakuliyeva A."/>
            <person name="Rokas A."/>
            <person name="Ruiz-Duenas F.J."/>
            <person name="Sabat G."/>
            <person name="Salamov A."/>
            <person name="Samejima M."/>
            <person name="Schmutz J."/>
            <person name="Slot J.C."/>
            <person name="St John F."/>
            <person name="Stenlid J."/>
            <person name="Sun H."/>
            <person name="Sun S."/>
            <person name="Syed K."/>
            <person name="Tsang A."/>
            <person name="Wiebenga A."/>
            <person name="Young D."/>
            <person name="Pisabarro A."/>
            <person name="Eastwood D.C."/>
            <person name="Martin F."/>
            <person name="Cullen D."/>
            <person name="Grigoriev I.V."/>
            <person name="Hibbett D.S."/>
        </authorList>
    </citation>
    <scope>NUCLEOTIDE SEQUENCE [LARGE SCALE GENOMIC DNA]</scope>
    <source>
        <strain evidence="2">RWD-64-598 SS2</strain>
    </source>
</reference>
<comment type="caution">
    <text evidence="1">The sequence shown here is derived from an EMBL/GenBank/DDBJ whole genome shotgun (WGS) entry which is preliminary data.</text>
</comment>
<sequence>MTSSETEHFYDDNYAIQKHTLVHMLSLHYRSFVRGVFLGVDANDGQLVDVPFDKYNQPDPNVWIKYALRSSYTKPYGSVSLVGMHHPANQLPYHYYIHFEPQDSGRVNKLMNIFMRGDVASPIKGNILVICYRFGNGTMDLDEYQIGEIKMLVACAYKEGKLKTRPAGRRFS</sequence>
<evidence type="ECO:0000313" key="1">
    <source>
        <dbReference type="EMBL" id="EIW80034.1"/>
    </source>
</evidence>
<organism evidence="1 2">
    <name type="scientific">Coniophora puteana (strain RWD-64-598)</name>
    <name type="common">Brown rot fungus</name>
    <dbReference type="NCBI Taxonomy" id="741705"/>
    <lineage>
        <taxon>Eukaryota</taxon>
        <taxon>Fungi</taxon>
        <taxon>Dikarya</taxon>
        <taxon>Basidiomycota</taxon>
        <taxon>Agaricomycotina</taxon>
        <taxon>Agaricomycetes</taxon>
        <taxon>Agaricomycetidae</taxon>
        <taxon>Boletales</taxon>
        <taxon>Coniophorineae</taxon>
        <taxon>Coniophoraceae</taxon>
        <taxon>Coniophora</taxon>
    </lineage>
</organism>
<dbReference type="KEGG" id="cput:CONPUDRAFT_155409"/>
<protein>
    <submittedName>
        <fullName evidence="1">Uncharacterized protein</fullName>
    </submittedName>
</protein>
<evidence type="ECO:0000313" key="2">
    <source>
        <dbReference type="Proteomes" id="UP000053558"/>
    </source>
</evidence>
<proteinExistence type="predicted"/>
<dbReference type="Proteomes" id="UP000053558">
    <property type="component" value="Unassembled WGS sequence"/>
</dbReference>
<keyword evidence="2" id="KW-1185">Reference proteome</keyword>
<dbReference type="EMBL" id="JH711580">
    <property type="protein sequence ID" value="EIW80034.1"/>
    <property type="molecule type" value="Genomic_DNA"/>
</dbReference>
<dbReference type="AlphaFoldDB" id="A0A5M3MMM4"/>
<accession>A0A5M3MMM4</accession>
<gene>
    <name evidence="1" type="ORF">CONPUDRAFT_155409</name>
</gene>